<protein>
    <recommendedName>
        <fullName evidence="3">IDEAL domain-containing protein</fullName>
    </recommendedName>
</protein>
<evidence type="ECO:0000313" key="2">
    <source>
        <dbReference type="Proteomes" id="UP000199735"/>
    </source>
</evidence>
<accession>A0AAX2EEG8</accession>
<name>A0AAX2EEG8_9BACI</name>
<evidence type="ECO:0008006" key="3">
    <source>
        <dbReference type="Google" id="ProtNLM"/>
    </source>
</evidence>
<evidence type="ECO:0000313" key="1">
    <source>
        <dbReference type="EMBL" id="SEM96303.1"/>
    </source>
</evidence>
<proteinExistence type="predicted"/>
<organism evidence="1 2">
    <name type="scientific">Terribacillus saccharophilus</name>
    <dbReference type="NCBI Taxonomy" id="361277"/>
    <lineage>
        <taxon>Bacteria</taxon>
        <taxon>Bacillati</taxon>
        <taxon>Bacillota</taxon>
        <taxon>Bacilli</taxon>
        <taxon>Bacillales</taxon>
        <taxon>Bacillaceae</taxon>
        <taxon>Terribacillus</taxon>
    </lineage>
</organism>
<sequence>MNMNLKKECFNFLTEHLTTTRTYTLEHNNIFHVMDSQFIVAEVLDASDEELYTILDILRKMEPSQDNLHQFLSHMAALYISVNVNS</sequence>
<reference evidence="1 2" key="1">
    <citation type="submission" date="2016-10" db="EMBL/GenBank/DDBJ databases">
        <authorList>
            <person name="Varghese N."/>
            <person name="Submissions S."/>
        </authorList>
    </citation>
    <scope>NUCLEOTIDE SEQUENCE [LARGE SCALE GENOMIC DNA]</scope>
    <source>
        <strain evidence="1 2">DSM 21619</strain>
    </source>
</reference>
<comment type="caution">
    <text evidence="1">The sequence shown here is derived from an EMBL/GenBank/DDBJ whole genome shotgun (WGS) entry which is preliminary data.</text>
</comment>
<dbReference type="EMBL" id="FOCD01000001">
    <property type="protein sequence ID" value="SEM96303.1"/>
    <property type="molecule type" value="Genomic_DNA"/>
</dbReference>
<dbReference type="AlphaFoldDB" id="A0AAX2EEG8"/>
<dbReference type="Proteomes" id="UP000199735">
    <property type="component" value="Unassembled WGS sequence"/>
</dbReference>
<gene>
    <name evidence="1" type="ORF">SAMN04489762_1527</name>
</gene>